<gene>
    <name evidence="2" type="ORF">B0F87_101494</name>
</gene>
<proteinExistence type="predicted"/>
<dbReference type="RefSeq" id="WP_104427477.1">
    <property type="nucleotide sequence ID" value="NZ_PTIZ01000001.1"/>
</dbReference>
<sequence length="293" mass="32633">MKIKFWGVRGSIPTPGPSTVKYGGNTTCIEIRTDDNDLIILDAGTGIHALAQNLLKEMPVQAHIFITHTHWDHIQGLPFFIPIFIPNNHIKIYGGIDPVTNETINRALSVQLQYSFFPIREAQLNARIEYATVKPGVPVHIGGAVITPIVLSHPVLNFGYRIDCDGQSVFFTGDYEPQLNIYDPEDDEYAEFQSFVDAKWDEVVLAMKDVDALIVDSSYTNEEYASKQGWGHGTYDSGIKLAIAAKAKKLFFTHHEPTRSDTSLEIIYQNLLQNNPGTGCELLLAQEGIDISL</sequence>
<comment type="caution">
    <text evidence="2">The sequence shown here is derived from an EMBL/GenBank/DDBJ whole genome shotgun (WGS) entry which is preliminary data.</text>
</comment>
<dbReference type="InterPro" id="IPR036866">
    <property type="entry name" value="RibonucZ/Hydroxyglut_hydro"/>
</dbReference>
<dbReference type="PANTHER" id="PTHR42663">
    <property type="entry name" value="HYDROLASE C777.06C-RELATED-RELATED"/>
    <property type="match status" value="1"/>
</dbReference>
<dbReference type="Pfam" id="PF12706">
    <property type="entry name" value="Lactamase_B_2"/>
    <property type="match status" value="1"/>
</dbReference>
<evidence type="ECO:0000313" key="2">
    <source>
        <dbReference type="EMBL" id="PPK78112.1"/>
    </source>
</evidence>
<dbReference type="SUPFAM" id="SSF56281">
    <property type="entry name" value="Metallo-hydrolase/oxidoreductase"/>
    <property type="match status" value="1"/>
</dbReference>
<feature type="domain" description="Metallo-beta-lactamase" evidence="1">
    <location>
        <begin position="25"/>
        <end position="208"/>
    </location>
</feature>
<dbReference type="CDD" id="cd07715">
    <property type="entry name" value="TaR3-like_MBL-fold"/>
    <property type="match status" value="1"/>
</dbReference>
<dbReference type="SMART" id="SM00849">
    <property type="entry name" value="Lactamase_B"/>
    <property type="match status" value="1"/>
</dbReference>
<dbReference type="PANTHER" id="PTHR42663:SF4">
    <property type="entry name" value="SLL1036 PROTEIN"/>
    <property type="match status" value="1"/>
</dbReference>
<dbReference type="Gene3D" id="3.60.15.10">
    <property type="entry name" value="Ribonuclease Z/Hydroxyacylglutathione hydrolase-like"/>
    <property type="match status" value="1"/>
</dbReference>
<protein>
    <submittedName>
        <fullName evidence="2">Phosphoribosyl 1,2-cyclic phosphodiesterase</fullName>
    </submittedName>
</protein>
<dbReference type="Proteomes" id="UP000240010">
    <property type="component" value="Unassembled WGS sequence"/>
</dbReference>
<evidence type="ECO:0000259" key="1">
    <source>
        <dbReference type="SMART" id="SM00849"/>
    </source>
</evidence>
<dbReference type="EMBL" id="PTIZ01000001">
    <property type="protein sequence ID" value="PPK78112.1"/>
    <property type="molecule type" value="Genomic_DNA"/>
</dbReference>
<evidence type="ECO:0000313" key="3">
    <source>
        <dbReference type="Proteomes" id="UP000240010"/>
    </source>
</evidence>
<dbReference type="InterPro" id="IPR001279">
    <property type="entry name" value="Metallo-B-lactamas"/>
</dbReference>
<accession>A0A2S6HKT1</accession>
<dbReference type="AlphaFoldDB" id="A0A2S6HKT1"/>
<name>A0A2S6HKT1_9GAMM</name>
<reference evidence="2 3" key="1">
    <citation type="submission" date="2018-02" db="EMBL/GenBank/DDBJ databases">
        <title>Subsurface microbial communities from deep shales in Ohio and West Virginia, USA.</title>
        <authorList>
            <person name="Wrighton K."/>
        </authorList>
    </citation>
    <scope>NUCLEOTIDE SEQUENCE [LARGE SCALE GENOMIC DNA]</scope>
    <source>
        <strain evidence="2 3">OWC-DMM</strain>
    </source>
</reference>
<organism evidence="2 3">
    <name type="scientific">Methylobacter tundripaludum</name>
    <dbReference type="NCBI Taxonomy" id="173365"/>
    <lineage>
        <taxon>Bacteria</taxon>
        <taxon>Pseudomonadati</taxon>
        <taxon>Pseudomonadota</taxon>
        <taxon>Gammaproteobacteria</taxon>
        <taxon>Methylococcales</taxon>
        <taxon>Methylococcaceae</taxon>
        <taxon>Methylobacter</taxon>
    </lineage>
</organism>